<comment type="similarity">
    <text evidence="2">Belongs to the tyrosinase family.</text>
</comment>
<keyword evidence="5" id="KW-0560">Oxidoreductase</keyword>
<dbReference type="Gene3D" id="2.60.310.20">
    <property type="match status" value="1"/>
</dbReference>
<dbReference type="PANTHER" id="PTHR11474">
    <property type="entry name" value="TYROSINASE FAMILY MEMBER"/>
    <property type="match status" value="1"/>
</dbReference>
<dbReference type="STRING" id="658196.A0A397S017"/>
<evidence type="ECO:0000259" key="11">
    <source>
        <dbReference type="PROSITE" id="PS00497"/>
    </source>
</evidence>
<evidence type="ECO:0000313" key="14">
    <source>
        <dbReference type="Proteomes" id="UP000265703"/>
    </source>
</evidence>
<keyword evidence="8" id="KW-0470">Melanin biosynthesis</keyword>
<accession>A0A397S017</accession>
<dbReference type="GO" id="GO:0004503">
    <property type="term" value="F:tyrosinase activity"/>
    <property type="evidence" value="ECO:0007669"/>
    <property type="project" value="UniProtKB-EC"/>
</dbReference>
<evidence type="ECO:0000313" key="13">
    <source>
        <dbReference type="EMBL" id="RIA78882.1"/>
    </source>
</evidence>
<dbReference type="InterPro" id="IPR008922">
    <property type="entry name" value="Di-copper_centre_dom_sf"/>
</dbReference>
<name>A0A397S017_9GLOM</name>
<dbReference type="Pfam" id="PF18132">
    <property type="entry name" value="Tyrosinase_C"/>
    <property type="match status" value="1"/>
</dbReference>
<dbReference type="PRINTS" id="PR00092">
    <property type="entry name" value="TYROSINASE"/>
</dbReference>
<evidence type="ECO:0000256" key="6">
    <source>
        <dbReference type="ARBA" id="ARBA00023008"/>
    </source>
</evidence>
<dbReference type="Pfam" id="PF00264">
    <property type="entry name" value="Tyrosinase"/>
    <property type="match status" value="1"/>
</dbReference>
<dbReference type="Proteomes" id="UP000265703">
    <property type="component" value="Unassembled WGS sequence"/>
</dbReference>
<evidence type="ECO:0000256" key="2">
    <source>
        <dbReference type="ARBA" id="ARBA00009928"/>
    </source>
</evidence>
<dbReference type="PROSITE" id="PS00498">
    <property type="entry name" value="TYROSINASE_2"/>
    <property type="match status" value="1"/>
</dbReference>
<gene>
    <name evidence="13" type="ORF">C1645_795240</name>
</gene>
<dbReference type="InterPro" id="IPR002227">
    <property type="entry name" value="Tyrosinase_Cu-bd"/>
</dbReference>
<protein>
    <recommendedName>
        <fullName evidence="3">tyrosinase</fullName>
        <ecNumber evidence="3">1.14.18.1</ecNumber>
    </recommendedName>
</protein>
<comment type="catalytic activity">
    <reaction evidence="9">
        <text>2 L-dopa + O2 = 2 L-dopaquinone + 2 H2O</text>
        <dbReference type="Rhea" id="RHEA:34287"/>
        <dbReference type="ChEBI" id="CHEBI:15377"/>
        <dbReference type="ChEBI" id="CHEBI:15379"/>
        <dbReference type="ChEBI" id="CHEBI:57504"/>
        <dbReference type="ChEBI" id="CHEBI:57924"/>
        <dbReference type="EC" id="1.14.18.1"/>
    </reaction>
</comment>
<keyword evidence="4" id="KW-0479">Metal-binding</keyword>
<keyword evidence="6" id="KW-0186">Copper</keyword>
<dbReference type="InterPro" id="IPR041640">
    <property type="entry name" value="Tyrosinase_C"/>
</dbReference>
<evidence type="ECO:0000256" key="1">
    <source>
        <dbReference type="ARBA" id="ARBA00001973"/>
    </source>
</evidence>
<feature type="domain" description="Tyrosinase copper-binding" evidence="12">
    <location>
        <begin position="291"/>
        <end position="302"/>
    </location>
</feature>
<dbReference type="InterPro" id="IPR050316">
    <property type="entry name" value="Tyrosinase/Hemocyanin"/>
</dbReference>
<dbReference type="GO" id="GO:0042438">
    <property type="term" value="P:melanin biosynthetic process"/>
    <property type="evidence" value="ECO:0007669"/>
    <property type="project" value="UniProtKB-KW"/>
</dbReference>
<keyword evidence="7" id="KW-0503">Monooxygenase</keyword>
<dbReference type="GO" id="GO:0046872">
    <property type="term" value="F:metal ion binding"/>
    <property type="evidence" value="ECO:0007669"/>
    <property type="project" value="UniProtKB-KW"/>
</dbReference>
<dbReference type="OrthoDB" id="2329482at2759"/>
<keyword evidence="14" id="KW-1185">Reference proteome</keyword>
<dbReference type="EC" id="1.14.18.1" evidence="3"/>
<evidence type="ECO:0000259" key="12">
    <source>
        <dbReference type="PROSITE" id="PS00498"/>
    </source>
</evidence>
<organism evidence="13 14">
    <name type="scientific">Glomus cerebriforme</name>
    <dbReference type="NCBI Taxonomy" id="658196"/>
    <lineage>
        <taxon>Eukaryota</taxon>
        <taxon>Fungi</taxon>
        <taxon>Fungi incertae sedis</taxon>
        <taxon>Mucoromycota</taxon>
        <taxon>Glomeromycotina</taxon>
        <taxon>Glomeromycetes</taxon>
        <taxon>Glomerales</taxon>
        <taxon>Glomeraceae</taxon>
        <taxon>Glomus</taxon>
    </lineage>
</organism>
<sequence length="517" mass="58166">MSRPEYKKQRDLFLQGFAEVQKRDADDPKSFFAVAGIHGLPFAPYDLLPGEKIPLTDWHKGEPRWGGYCHHGDILFPTWHRPYVLLLEMLICEAAEEIVNNYGDGEEADEYKKELEKVRFPYWDWASPSTLIQGIPSVFFDEYVYIDNPKSKNVRIRNPLRAYTLPVNVGTLSLVGDISNPTQRPYNPGAETPYTPAGYATVRHPDSNYLTVADTTNLNVVTFCSSVLRPTIYQVLLVNKWLQFSNHGTSPGEVNGNYGHFSSIEVVHDAVHDAIGGTGGHMSYPDVAGFDPIFFLHHANVDRLFAIWQACHPDVWIIGNNYTKGTFTAEAQKPIDEKTDLTPFRKTQDTYWNSDDVRDIKTLGYNYPELRSENKRLLIDMLNYYHPNNYLRYHWKLTLTVKKNKVGSPFQIRVFLDLPTADASTPINSSNFAGLVSIFARGKETNCGNCISNPDAIVNGSVDLTTCMQRLFIDQNNEPDDGTIDPSSASLQPNQITLVVVLKDGSGMSLEDAGLIT</sequence>
<comment type="catalytic activity">
    <reaction evidence="10">
        <text>L-tyrosine + O2 = L-dopaquinone + H2O</text>
        <dbReference type="Rhea" id="RHEA:18117"/>
        <dbReference type="ChEBI" id="CHEBI:15377"/>
        <dbReference type="ChEBI" id="CHEBI:15379"/>
        <dbReference type="ChEBI" id="CHEBI:57924"/>
        <dbReference type="ChEBI" id="CHEBI:58315"/>
        <dbReference type="EC" id="1.14.18.1"/>
    </reaction>
</comment>
<reference evidence="13 14" key="1">
    <citation type="submission" date="2018-06" db="EMBL/GenBank/DDBJ databases">
        <title>Comparative genomics reveals the genomic features of Rhizophagus irregularis, R. cerebriforme, R. diaphanum and Gigaspora rosea, and their symbiotic lifestyle signature.</title>
        <authorList>
            <person name="Morin E."/>
            <person name="San Clemente H."/>
            <person name="Chen E.C.H."/>
            <person name="De La Providencia I."/>
            <person name="Hainaut M."/>
            <person name="Kuo A."/>
            <person name="Kohler A."/>
            <person name="Murat C."/>
            <person name="Tang N."/>
            <person name="Roy S."/>
            <person name="Loubradou J."/>
            <person name="Henrissat B."/>
            <person name="Grigoriev I.V."/>
            <person name="Corradi N."/>
            <person name="Roux C."/>
            <person name="Martin F.M."/>
        </authorList>
    </citation>
    <scope>NUCLEOTIDE SEQUENCE [LARGE SCALE GENOMIC DNA]</scope>
    <source>
        <strain evidence="13 14">DAOM 227022</strain>
    </source>
</reference>
<evidence type="ECO:0000256" key="7">
    <source>
        <dbReference type="ARBA" id="ARBA00023033"/>
    </source>
</evidence>
<comment type="caution">
    <text evidence="13">The sequence shown here is derived from an EMBL/GenBank/DDBJ whole genome shotgun (WGS) entry which is preliminary data.</text>
</comment>
<dbReference type="PROSITE" id="PS00497">
    <property type="entry name" value="TYROSINASE_1"/>
    <property type="match status" value="1"/>
</dbReference>
<dbReference type="PANTHER" id="PTHR11474:SF76">
    <property type="entry name" value="SHKT DOMAIN-CONTAINING PROTEIN"/>
    <property type="match status" value="1"/>
</dbReference>
<evidence type="ECO:0000256" key="3">
    <source>
        <dbReference type="ARBA" id="ARBA00011906"/>
    </source>
</evidence>
<evidence type="ECO:0000256" key="10">
    <source>
        <dbReference type="ARBA" id="ARBA00048881"/>
    </source>
</evidence>
<dbReference type="SUPFAM" id="SSF48056">
    <property type="entry name" value="Di-copper centre-containing domain"/>
    <property type="match status" value="1"/>
</dbReference>
<evidence type="ECO:0000256" key="9">
    <source>
        <dbReference type="ARBA" id="ARBA00048233"/>
    </source>
</evidence>
<feature type="non-terminal residue" evidence="13">
    <location>
        <position position="517"/>
    </location>
</feature>
<feature type="domain" description="Tyrosinase copper-binding" evidence="11">
    <location>
        <begin position="70"/>
        <end position="88"/>
    </location>
</feature>
<comment type="cofactor">
    <cofactor evidence="1">
        <name>Cu(2+)</name>
        <dbReference type="ChEBI" id="CHEBI:29036"/>
    </cofactor>
</comment>
<evidence type="ECO:0000256" key="5">
    <source>
        <dbReference type="ARBA" id="ARBA00023002"/>
    </source>
</evidence>
<evidence type="ECO:0000256" key="4">
    <source>
        <dbReference type="ARBA" id="ARBA00022723"/>
    </source>
</evidence>
<dbReference type="AlphaFoldDB" id="A0A397S017"/>
<dbReference type="Gene3D" id="1.10.1280.10">
    <property type="entry name" value="Di-copper center containing domain from catechol oxidase"/>
    <property type="match status" value="1"/>
</dbReference>
<proteinExistence type="inferred from homology"/>
<evidence type="ECO:0000256" key="8">
    <source>
        <dbReference type="ARBA" id="ARBA00023101"/>
    </source>
</evidence>
<dbReference type="EMBL" id="QKYT01001890">
    <property type="protein sequence ID" value="RIA78882.1"/>
    <property type="molecule type" value="Genomic_DNA"/>
</dbReference>